<dbReference type="Pfam" id="PF01094">
    <property type="entry name" value="ANF_receptor"/>
    <property type="match status" value="1"/>
</dbReference>
<dbReference type="GO" id="GO:0007214">
    <property type="term" value="P:gamma-aminobutyric acid signaling pathway"/>
    <property type="evidence" value="ECO:0007669"/>
    <property type="project" value="TreeGrafter"/>
</dbReference>
<dbReference type="PANTHER" id="PTHR10519">
    <property type="entry name" value="GABA-B RECEPTOR"/>
    <property type="match status" value="1"/>
</dbReference>
<dbReference type="PRINTS" id="PR01176">
    <property type="entry name" value="GABABRECEPTR"/>
</dbReference>
<dbReference type="GO" id="GO:0038039">
    <property type="term" value="C:G protein-coupled receptor heterodimeric complex"/>
    <property type="evidence" value="ECO:0007669"/>
    <property type="project" value="TreeGrafter"/>
</dbReference>
<sequence>MFPSLPNKARVPGFVLEAGTRLALDHINNDSSILPGYTLDMVTGDSKCDPKVSFNSLVTLLAQPPNILAVYGAACSDATQTLAGMTAFANVAQISHTSTSLSLSDAAHYPSLYRAIPTDFPAIQASIALLKMLKWSRVAIIGEKSASGLLETAYEVAVRDMPSNGIDIQWNKVINADQIEQSIAEIKKKDVRIIITIVSSAFGKILMGQAYVAGLYGPDKVWIWLETYPATWWHDTNATQHEIMKTVVRYSFGFGDNVNVHDNTTNTISGRTPHEIWTEYLQRLNMPFIPSLASYSYDGTWFLAKALDNVVRNHGVKLENIQTGNETFYELLISSLSSVTFTGLTGLFKIYSKDYRERLDGPAHIFQYDQDGIAIEIMTYDVSNNVTTIKFGHGHLWRANQTVPIDRDPEIKILHEPEKVKEWIFILLTALCALGIFVSFLFILCQMFMCRRDAGRYATILNIFIAIGCMCLCISGVLYGLRVMNELDDETEKTCLSQLGLTSIGLTLVLGAVISKLLGILVMRDKQKTMKRVCGGLVLPLLVCIAVDVVLITLWFHENTPKPFKIFYHDEKSVTSDDLVETIPYNEFCSKTQYPDWAIMIYIFHSVQTLLVILVAIATRGRSTRELDDGAFT</sequence>
<dbReference type="EMBL" id="CACRXK020015509">
    <property type="protein sequence ID" value="CAB4028482.1"/>
    <property type="molecule type" value="Genomic_DNA"/>
</dbReference>
<evidence type="ECO:0000256" key="5">
    <source>
        <dbReference type="ARBA" id="ARBA00023136"/>
    </source>
</evidence>
<evidence type="ECO:0000313" key="12">
    <source>
        <dbReference type="Proteomes" id="UP001152795"/>
    </source>
</evidence>
<keyword evidence="8" id="KW-0807">Transducer</keyword>
<protein>
    <submittedName>
        <fullName evidence="11">Gamma-aminobutyric acid type B receptor subunit 2-like</fullName>
    </submittedName>
</protein>
<dbReference type="InterPro" id="IPR028082">
    <property type="entry name" value="Peripla_BP_I"/>
</dbReference>
<feature type="domain" description="G-protein coupled receptors family 3 profile" evidence="9">
    <location>
        <begin position="421"/>
        <end position="621"/>
    </location>
</feature>
<comment type="caution">
    <text evidence="11">The sequence shown here is derived from an EMBL/GenBank/DDBJ whole genome shotgun (WGS) entry which is preliminary data.</text>
</comment>
<organism evidence="11 12">
    <name type="scientific">Paramuricea clavata</name>
    <name type="common">Red gorgonian</name>
    <name type="synonym">Violescent sea-whip</name>
    <dbReference type="NCBI Taxonomy" id="317549"/>
    <lineage>
        <taxon>Eukaryota</taxon>
        <taxon>Metazoa</taxon>
        <taxon>Cnidaria</taxon>
        <taxon>Anthozoa</taxon>
        <taxon>Octocorallia</taxon>
        <taxon>Malacalcyonacea</taxon>
        <taxon>Plexauridae</taxon>
        <taxon>Paramuricea</taxon>
    </lineage>
</organism>
<dbReference type="InterPro" id="IPR002455">
    <property type="entry name" value="GPCR3_GABA-B"/>
</dbReference>
<keyword evidence="5" id="KW-0472">Membrane</keyword>
<name>A0A7D9JFV5_PARCT</name>
<gene>
    <name evidence="11" type="ORF">PACLA_8A059518</name>
</gene>
<keyword evidence="12" id="KW-1185">Reference proteome</keyword>
<keyword evidence="4" id="KW-0297">G-protein coupled receptor</keyword>
<keyword evidence="7" id="KW-0325">Glycoprotein</keyword>
<proteinExistence type="predicted"/>
<dbReference type="Gene3D" id="3.40.50.2300">
    <property type="match status" value="2"/>
</dbReference>
<evidence type="ECO:0000256" key="1">
    <source>
        <dbReference type="ARBA" id="ARBA00004141"/>
    </source>
</evidence>
<dbReference type="Pfam" id="PF00003">
    <property type="entry name" value="7tm_3"/>
    <property type="match status" value="1"/>
</dbReference>
<keyword evidence="3" id="KW-1133">Transmembrane helix</keyword>
<dbReference type="GO" id="GO:0004965">
    <property type="term" value="F:G protein-coupled GABA receptor activity"/>
    <property type="evidence" value="ECO:0007669"/>
    <property type="project" value="InterPro"/>
</dbReference>
<evidence type="ECO:0000256" key="3">
    <source>
        <dbReference type="ARBA" id="ARBA00022989"/>
    </source>
</evidence>
<accession>A0A7D9JFV5</accession>
<evidence type="ECO:0000313" key="11">
    <source>
        <dbReference type="EMBL" id="CAB4028482.1"/>
    </source>
</evidence>
<evidence type="ECO:0000256" key="2">
    <source>
        <dbReference type="ARBA" id="ARBA00022692"/>
    </source>
</evidence>
<dbReference type="SUPFAM" id="SSF53822">
    <property type="entry name" value="Periplasmic binding protein-like I"/>
    <property type="match status" value="1"/>
</dbReference>
<keyword evidence="2" id="KW-0812">Transmembrane</keyword>
<feature type="domain" description="Receptor ligand binding region" evidence="10">
    <location>
        <begin position="20"/>
        <end position="369"/>
    </location>
</feature>
<comment type="subcellular location">
    <subcellularLocation>
        <location evidence="1">Membrane</location>
        <topology evidence="1">Multi-pass membrane protein</topology>
    </subcellularLocation>
</comment>
<evidence type="ECO:0000259" key="9">
    <source>
        <dbReference type="Pfam" id="PF00003"/>
    </source>
</evidence>
<evidence type="ECO:0000256" key="8">
    <source>
        <dbReference type="ARBA" id="ARBA00023224"/>
    </source>
</evidence>
<dbReference type="InterPro" id="IPR017978">
    <property type="entry name" value="GPCR_3_C"/>
</dbReference>
<dbReference type="CDD" id="cd06366">
    <property type="entry name" value="PBP1_GABAb_receptor"/>
    <property type="match status" value="1"/>
</dbReference>
<evidence type="ECO:0000256" key="6">
    <source>
        <dbReference type="ARBA" id="ARBA00023170"/>
    </source>
</evidence>
<dbReference type="InterPro" id="IPR001828">
    <property type="entry name" value="ANF_lig-bd_rcpt"/>
</dbReference>
<reference evidence="11" key="1">
    <citation type="submission" date="2020-04" db="EMBL/GenBank/DDBJ databases">
        <authorList>
            <person name="Alioto T."/>
            <person name="Alioto T."/>
            <person name="Gomez Garrido J."/>
        </authorList>
    </citation>
    <scope>NUCLEOTIDE SEQUENCE</scope>
    <source>
        <strain evidence="11">A484AB</strain>
    </source>
</reference>
<evidence type="ECO:0000259" key="10">
    <source>
        <dbReference type="Pfam" id="PF01094"/>
    </source>
</evidence>
<evidence type="ECO:0000256" key="7">
    <source>
        <dbReference type="ARBA" id="ARBA00023180"/>
    </source>
</evidence>
<evidence type="ECO:0000256" key="4">
    <source>
        <dbReference type="ARBA" id="ARBA00023040"/>
    </source>
</evidence>
<feature type="non-terminal residue" evidence="11">
    <location>
        <position position="633"/>
    </location>
</feature>
<keyword evidence="6 11" id="KW-0675">Receptor</keyword>
<dbReference type="PANTHER" id="PTHR10519:SF20">
    <property type="entry name" value="G-PROTEIN COUPLED RECEPTOR 156-RELATED"/>
    <property type="match status" value="1"/>
</dbReference>
<dbReference type="AlphaFoldDB" id="A0A7D9JFV5"/>
<dbReference type="OrthoDB" id="411630at2759"/>
<dbReference type="Proteomes" id="UP001152795">
    <property type="component" value="Unassembled WGS sequence"/>
</dbReference>